<dbReference type="EMBL" id="JAERPS020000005">
    <property type="protein sequence ID" value="MBZ9612845.1"/>
    <property type="molecule type" value="Genomic_DNA"/>
</dbReference>
<organism evidence="1 2">
    <name type="scientific">Rheinheimera maricola</name>
    <dbReference type="NCBI Taxonomy" id="2793282"/>
    <lineage>
        <taxon>Bacteria</taxon>
        <taxon>Pseudomonadati</taxon>
        <taxon>Pseudomonadota</taxon>
        <taxon>Gammaproteobacteria</taxon>
        <taxon>Chromatiales</taxon>
        <taxon>Chromatiaceae</taxon>
        <taxon>Rheinheimera</taxon>
    </lineage>
</organism>
<protein>
    <recommendedName>
        <fullName evidence="3">HEAT repeat domain-containing protein</fullName>
    </recommendedName>
</protein>
<keyword evidence="2" id="KW-1185">Reference proteome</keyword>
<evidence type="ECO:0000313" key="2">
    <source>
        <dbReference type="Proteomes" id="UP000663814"/>
    </source>
</evidence>
<proteinExistence type="predicted"/>
<comment type="caution">
    <text evidence="1">The sequence shown here is derived from an EMBL/GenBank/DDBJ whole genome shotgun (WGS) entry which is preliminary data.</text>
</comment>
<gene>
    <name evidence="1" type="ORF">I4W93_014725</name>
</gene>
<evidence type="ECO:0008006" key="3">
    <source>
        <dbReference type="Google" id="ProtNLM"/>
    </source>
</evidence>
<dbReference type="Proteomes" id="UP000663814">
    <property type="component" value="Unassembled WGS sequence"/>
</dbReference>
<sequence>MEMSIDHMNSGERAIDELLITLSSSEDIKLKHAIAKTLADLDEPRIVDHLVAEINKDVNQGYIGTFVFACETFDCSKYLDLFLKLVVFGEYEVSMTSALVVENMSSLSTPQITDGILFLQNNLNEANNDNEEFIEEALAFLESELIGRDPERSP</sequence>
<evidence type="ECO:0000313" key="1">
    <source>
        <dbReference type="EMBL" id="MBZ9612845.1"/>
    </source>
</evidence>
<accession>A0ABS7XCF3</accession>
<name>A0ABS7XCF3_9GAMM</name>
<reference evidence="1 2" key="1">
    <citation type="submission" date="2021-08" db="EMBL/GenBank/DDBJ databases">
        <title>Rheinheimera aquimaris sp. nov., isolated from seawater of the East Sea in Korea.</title>
        <authorList>
            <person name="Kim K.H."/>
            <person name="Wenting R."/>
            <person name="Kim K.R."/>
            <person name="Jeon C.O."/>
        </authorList>
    </citation>
    <scope>NUCLEOTIDE SEQUENCE [LARGE SCALE GENOMIC DNA]</scope>
    <source>
        <strain evidence="1 2">MA-13</strain>
    </source>
</reference>
<dbReference type="RefSeq" id="WP_205312324.1">
    <property type="nucleotide sequence ID" value="NZ_JAERPS020000005.1"/>
</dbReference>